<protein>
    <submittedName>
        <fullName evidence="1">Unannotated protein</fullName>
    </submittedName>
</protein>
<sequence length="176" mass="19043">MLGGVLAVIAVVVLIIVRPGFGANQASTQDETDAMNQGPTLGTCLPSQIELVARTDQNSYDSGMNPQLWMGIRNISTVHCVVDVGTDVQRYEISSGDDLIWNSSHCQTDSVPFEVTLLAGSEQETVAIPWDRTRSAVDTCATPETRPVMQGGGTSYHLRVFLGDLESAETRQFLLN</sequence>
<dbReference type="AlphaFoldDB" id="A0A6J6K442"/>
<reference evidence="1" key="1">
    <citation type="submission" date="2020-05" db="EMBL/GenBank/DDBJ databases">
        <authorList>
            <person name="Chiriac C."/>
            <person name="Salcher M."/>
            <person name="Ghai R."/>
            <person name="Kavagutti S V."/>
        </authorList>
    </citation>
    <scope>NUCLEOTIDE SEQUENCE</scope>
</reference>
<accession>A0A6J6K442</accession>
<organism evidence="1">
    <name type="scientific">freshwater metagenome</name>
    <dbReference type="NCBI Taxonomy" id="449393"/>
    <lineage>
        <taxon>unclassified sequences</taxon>
        <taxon>metagenomes</taxon>
        <taxon>ecological metagenomes</taxon>
    </lineage>
</organism>
<dbReference type="EMBL" id="CAEZVY010000064">
    <property type="protein sequence ID" value="CAB4642599.1"/>
    <property type="molecule type" value="Genomic_DNA"/>
</dbReference>
<evidence type="ECO:0000313" key="1">
    <source>
        <dbReference type="EMBL" id="CAB4642599.1"/>
    </source>
</evidence>
<proteinExistence type="predicted"/>
<gene>
    <name evidence="1" type="ORF">UFOPK2158_00731</name>
</gene>
<name>A0A6J6K442_9ZZZZ</name>